<protein>
    <submittedName>
        <fullName evidence="1">Uncharacterized protein</fullName>
    </submittedName>
</protein>
<accession>A0AAF0JTM1</accession>
<organism evidence="1 2">
    <name type="scientific">Methanomicrobium antiquum</name>
    <dbReference type="NCBI Taxonomy" id="487686"/>
    <lineage>
        <taxon>Archaea</taxon>
        <taxon>Methanobacteriati</taxon>
        <taxon>Methanobacteriota</taxon>
        <taxon>Stenosarchaea group</taxon>
        <taxon>Methanomicrobia</taxon>
        <taxon>Methanomicrobiales</taxon>
        <taxon>Methanomicrobiaceae</taxon>
        <taxon>Methanomicrobium</taxon>
    </lineage>
</organism>
<evidence type="ECO:0000313" key="2">
    <source>
        <dbReference type="Proteomes" id="UP001218895"/>
    </source>
</evidence>
<dbReference type="GeneID" id="79950781"/>
<gene>
    <name evidence="1" type="ORF">L1994_10245</name>
</gene>
<sequence>MAKKSSSADFDEDMSGIMFDGEKIDIPKMDMIFYAVYKKGISSRDGLKDELLFEIEKAGLNPPKGKEDDFGYALVKKYKMTMERGSSMDFY</sequence>
<dbReference type="KEGG" id="manq:L1994_10245"/>
<reference evidence="1" key="1">
    <citation type="submission" date="2022-01" db="EMBL/GenBank/DDBJ databases">
        <title>Complete genome of Methanomicrobium antiquum DSM 21220.</title>
        <authorList>
            <person name="Chen S.-C."/>
            <person name="You Y.-T."/>
            <person name="Zhou Y.-Z."/>
            <person name="Lai M.-C."/>
        </authorList>
    </citation>
    <scope>NUCLEOTIDE SEQUENCE</scope>
    <source>
        <strain evidence="1">DSM 21220</strain>
    </source>
</reference>
<proteinExistence type="predicted"/>
<dbReference type="AlphaFoldDB" id="A0AAF0JTM1"/>
<keyword evidence="2" id="KW-1185">Reference proteome</keyword>
<evidence type="ECO:0000313" key="1">
    <source>
        <dbReference type="EMBL" id="WFN36508.1"/>
    </source>
</evidence>
<dbReference type="Proteomes" id="UP001218895">
    <property type="component" value="Chromosome"/>
</dbReference>
<dbReference type="EMBL" id="CP091092">
    <property type="protein sequence ID" value="WFN36508.1"/>
    <property type="molecule type" value="Genomic_DNA"/>
</dbReference>
<name>A0AAF0JTM1_9EURY</name>
<dbReference type="RefSeq" id="WP_278099345.1">
    <property type="nucleotide sequence ID" value="NZ_CP091092.1"/>
</dbReference>